<keyword evidence="2" id="KW-0285">Flavoprotein</keyword>
<dbReference type="PROSITE" id="PS51349">
    <property type="entry name" value="FMN_HYDROXY_ACID_DH_2"/>
    <property type="match status" value="1"/>
</dbReference>
<feature type="non-terminal residue" evidence="6">
    <location>
        <position position="100"/>
    </location>
</feature>
<accession>A0ABS3D2F0</accession>
<sequence>LLKGILSAADAEQALAAGVDGLIVSNHGGRTLDGLPATIEALPEVAAAVQGRVPVLLDGGIRRGTDILKALALGADAVLVGRPCIFALAAAGAVGVAHVL</sequence>
<dbReference type="EMBL" id="JAFKCS010000856">
    <property type="protein sequence ID" value="MBN7823538.1"/>
    <property type="molecule type" value="Genomic_DNA"/>
</dbReference>
<gene>
    <name evidence="6" type="ORF">J0A65_26960</name>
</gene>
<evidence type="ECO:0000256" key="1">
    <source>
        <dbReference type="ARBA" id="ARBA00001917"/>
    </source>
</evidence>
<feature type="non-terminal residue" evidence="6">
    <location>
        <position position="1"/>
    </location>
</feature>
<name>A0ABS3D2F0_9ALTE</name>
<evidence type="ECO:0000313" key="6">
    <source>
        <dbReference type="EMBL" id="MBN7823538.1"/>
    </source>
</evidence>
<dbReference type="InterPro" id="IPR037396">
    <property type="entry name" value="FMN_HAD"/>
</dbReference>
<feature type="domain" description="FMN hydroxy acid dehydrogenase" evidence="5">
    <location>
        <begin position="1"/>
        <end position="100"/>
    </location>
</feature>
<evidence type="ECO:0000256" key="4">
    <source>
        <dbReference type="ARBA" id="ARBA00023002"/>
    </source>
</evidence>
<evidence type="ECO:0000313" key="7">
    <source>
        <dbReference type="Proteomes" id="UP000663992"/>
    </source>
</evidence>
<protein>
    <submittedName>
        <fullName evidence="6">Alpha-hydroxy-acid oxidizing protein</fullName>
    </submittedName>
</protein>
<dbReference type="Pfam" id="PF01070">
    <property type="entry name" value="FMN_dh"/>
    <property type="match status" value="1"/>
</dbReference>
<dbReference type="InterPro" id="IPR000262">
    <property type="entry name" value="FMN-dep_DH"/>
</dbReference>
<dbReference type="RefSeq" id="WP_206597230.1">
    <property type="nucleotide sequence ID" value="NZ_JAFKCS010000856.1"/>
</dbReference>
<keyword evidence="4" id="KW-0560">Oxidoreductase</keyword>
<dbReference type="PANTHER" id="PTHR10578:SF107">
    <property type="entry name" value="2-HYDROXYACID OXIDASE 1"/>
    <property type="match status" value="1"/>
</dbReference>
<organism evidence="6 7">
    <name type="scientific">Bowmanella yangjiangensis</name>
    <dbReference type="NCBI Taxonomy" id="2811230"/>
    <lineage>
        <taxon>Bacteria</taxon>
        <taxon>Pseudomonadati</taxon>
        <taxon>Pseudomonadota</taxon>
        <taxon>Gammaproteobacteria</taxon>
        <taxon>Alteromonadales</taxon>
        <taxon>Alteromonadaceae</taxon>
        <taxon>Bowmanella</taxon>
    </lineage>
</organism>
<dbReference type="SUPFAM" id="SSF51412">
    <property type="entry name" value="Inosine monophosphate dehydrogenase (IMPDH)"/>
    <property type="match status" value="1"/>
</dbReference>
<comment type="caution">
    <text evidence="6">The sequence shown here is derived from an EMBL/GenBank/DDBJ whole genome shotgun (WGS) entry which is preliminary data.</text>
</comment>
<evidence type="ECO:0000259" key="5">
    <source>
        <dbReference type="PROSITE" id="PS51349"/>
    </source>
</evidence>
<evidence type="ECO:0000256" key="2">
    <source>
        <dbReference type="ARBA" id="ARBA00022630"/>
    </source>
</evidence>
<keyword evidence="7" id="KW-1185">Reference proteome</keyword>
<dbReference type="PANTHER" id="PTHR10578">
    <property type="entry name" value="S -2-HYDROXY-ACID OXIDASE-RELATED"/>
    <property type="match status" value="1"/>
</dbReference>
<reference evidence="6 7" key="1">
    <citation type="submission" date="2021-03" db="EMBL/GenBank/DDBJ databases">
        <title>novel species isolated from a fishpond in China.</title>
        <authorList>
            <person name="Lu H."/>
            <person name="Cai Z."/>
        </authorList>
    </citation>
    <scope>NUCLEOTIDE SEQUENCE [LARGE SCALE GENOMIC DNA]</scope>
    <source>
        <strain evidence="6 7">Y57</strain>
    </source>
</reference>
<dbReference type="InterPro" id="IPR013785">
    <property type="entry name" value="Aldolase_TIM"/>
</dbReference>
<dbReference type="Proteomes" id="UP000663992">
    <property type="component" value="Unassembled WGS sequence"/>
</dbReference>
<comment type="cofactor">
    <cofactor evidence="1">
        <name>FMN</name>
        <dbReference type="ChEBI" id="CHEBI:58210"/>
    </cofactor>
</comment>
<evidence type="ECO:0000256" key="3">
    <source>
        <dbReference type="ARBA" id="ARBA00022643"/>
    </source>
</evidence>
<dbReference type="Gene3D" id="3.20.20.70">
    <property type="entry name" value="Aldolase class I"/>
    <property type="match status" value="1"/>
</dbReference>
<keyword evidence="3" id="KW-0288">FMN</keyword>
<proteinExistence type="predicted"/>